<dbReference type="Pfam" id="PF13692">
    <property type="entry name" value="Glyco_trans_1_4"/>
    <property type="match status" value="1"/>
</dbReference>
<dbReference type="InterPro" id="IPR017521">
    <property type="entry name" value="Sugar_tfrase_PEP-CTERM_Stp1"/>
</dbReference>
<dbReference type="CDD" id="cd03801">
    <property type="entry name" value="GT4_PimA-like"/>
    <property type="match status" value="1"/>
</dbReference>
<dbReference type="RefSeq" id="WP_269331827.1">
    <property type="nucleotide sequence ID" value="NZ_JAMZFT010000001.1"/>
</dbReference>
<comment type="caution">
    <text evidence="1">The sequence shown here is derived from an EMBL/GenBank/DDBJ whole genome shotgun (WGS) entry which is preliminary data.</text>
</comment>
<name>A0A9J6P8D3_9PROT</name>
<evidence type="ECO:0000313" key="2">
    <source>
        <dbReference type="Proteomes" id="UP001055804"/>
    </source>
</evidence>
<protein>
    <submittedName>
        <fullName evidence="1">TIGR03087 family PEP-CTERM/XrtA system glycosyltransferase</fullName>
    </submittedName>
</protein>
<dbReference type="GO" id="GO:0016757">
    <property type="term" value="F:glycosyltransferase activity"/>
    <property type="evidence" value="ECO:0007669"/>
    <property type="project" value="TreeGrafter"/>
</dbReference>
<gene>
    <name evidence="1" type="ORF">NJQ99_05715</name>
</gene>
<dbReference type="AlphaFoldDB" id="A0A9J6P8D3"/>
<dbReference type="Proteomes" id="UP001055804">
    <property type="component" value="Unassembled WGS sequence"/>
</dbReference>
<accession>A0A9J6P8D3</accession>
<dbReference type="PANTHER" id="PTHR12526">
    <property type="entry name" value="GLYCOSYLTRANSFERASE"/>
    <property type="match status" value="1"/>
</dbReference>
<dbReference type="NCBIfam" id="TIGR03087">
    <property type="entry name" value="stp1"/>
    <property type="match status" value="1"/>
</dbReference>
<proteinExistence type="predicted"/>
<organism evidence="1 2">
    <name type="scientific">Futiania mangrovi</name>
    <dbReference type="NCBI Taxonomy" id="2959716"/>
    <lineage>
        <taxon>Bacteria</taxon>
        <taxon>Pseudomonadati</taxon>
        <taxon>Pseudomonadota</taxon>
        <taxon>Alphaproteobacteria</taxon>
        <taxon>Futianiales</taxon>
        <taxon>Futianiaceae</taxon>
        <taxon>Futiania</taxon>
    </lineage>
</organism>
<sequence length="432" mass="46451">MNGAGDFGGEILFLAHRIPYPPNKGEKIRAWNMIRHLARLAPIHIGAPVDDPADIEHRAAVEAVAASACLPQVDPRVRKLRASLGLFTGEPLTLPYFRNRTLKHWADTVRANRKIVLEVVYSSGAITYCTPEPRPGTARLVDFVDLDSDKWRQYARTAGLAGRIVYGREAQTLAAEEVRIARSAHASTFVSEQEAALFRAAAPELADTIHAVGNGVDIDYFSPAHSFDSPFAAAPHIVFTGAMDYWANVDAVLWFANDILPRIREEVPQAVFVVVGSNPAPEVCALADRPDVLVTGRVPDVRPYVAFADVCVAPMRIARGIQNKVLEGMAMGRAVVTTSMGFEGIDATPGEDLVVADGADAIADEVVRLLGDPAARGQLGDAARSRAVESFGWDARLADLDRVIGLARGRAGHDLMQGAGRPLEAAAEGQTT</sequence>
<keyword evidence="2" id="KW-1185">Reference proteome</keyword>
<dbReference type="EMBL" id="JAMZFT010000001">
    <property type="protein sequence ID" value="MCP1335900.1"/>
    <property type="molecule type" value="Genomic_DNA"/>
</dbReference>
<evidence type="ECO:0000313" key="1">
    <source>
        <dbReference type="EMBL" id="MCP1335900.1"/>
    </source>
</evidence>
<dbReference type="PANTHER" id="PTHR12526:SF600">
    <property type="entry name" value="GLYCOSYL TRANSFERASE GROUP 1"/>
    <property type="match status" value="1"/>
</dbReference>
<reference evidence="1" key="1">
    <citation type="submission" date="2022-06" db="EMBL/GenBank/DDBJ databases">
        <title>Isolation and Genomics of Futiania mangrovii gen. nov., sp. nov., a Rare and Metabolically-versatile member in the Class Alphaproteobacteria.</title>
        <authorList>
            <person name="Liu L."/>
            <person name="Huang W.-C."/>
            <person name="Pan J."/>
            <person name="Li J."/>
            <person name="Huang Y."/>
            <person name="Du H."/>
            <person name="Liu Y."/>
            <person name="Li M."/>
        </authorList>
    </citation>
    <scope>NUCLEOTIDE SEQUENCE</scope>
    <source>
        <strain evidence="1">FT118</strain>
    </source>
</reference>
<dbReference type="SUPFAM" id="SSF53756">
    <property type="entry name" value="UDP-Glycosyltransferase/glycogen phosphorylase"/>
    <property type="match status" value="1"/>
</dbReference>
<dbReference type="Gene3D" id="3.40.50.2000">
    <property type="entry name" value="Glycogen Phosphorylase B"/>
    <property type="match status" value="2"/>
</dbReference>